<dbReference type="Pfam" id="PF00383">
    <property type="entry name" value="dCMP_cyt_deam_1"/>
    <property type="match status" value="1"/>
</dbReference>
<dbReference type="SUPFAM" id="SSF53597">
    <property type="entry name" value="Dihydrofolate reductase-like"/>
    <property type="match status" value="1"/>
</dbReference>
<dbReference type="NCBIfam" id="TIGR00326">
    <property type="entry name" value="eubact_ribD"/>
    <property type="match status" value="1"/>
</dbReference>
<dbReference type="EMBL" id="SNYN01000002">
    <property type="protein sequence ID" value="TDQ54405.1"/>
    <property type="molecule type" value="Genomic_DNA"/>
</dbReference>
<evidence type="ECO:0000256" key="3">
    <source>
        <dbReference type="ARBA" id="ARBA00022723"/>
    </source>
</evidence>
<gene>
    <name evidence="6" type="ORF">EV190_102239</name>
</gene>
<dbReference type="Proteomes" id="UP000295281">
    <property type="component" value="Unassembled WGS sequence"/>
</dbReference>
<dbReference type="PROSITE" id="PS00903">
    <property type="entry name" value="CYT_DCMP_DEAMINASES_1"/>
    <property type="match status" value="1"/>
</dbReference>
<dbReference type="SUPFAM" id="SSF53927">
    <property type="entry name" value="Cytidine deaminase-like"/>
    <property type="match status" value="1"/>
</dbReference>
<keyword evidence="7" id="KW-1185">Reference proteome</keyword>
<dbReference type="InterPro" id="IPR002125">
    <property type="entry name" value="CMP_dCMP_dom"/>
</dbReference>
<evidence type="ECO:0000256" key="1">
    <source>
        <dbReference type="ARBA" id="ARBA00004882"/>
    </source>
</evidence>
<organism evidence="6 7">
    <name type="scientific">Actinorugispora endophytica</name>
    <dbReference type="NCBI Taxonomy" id="1605990"/>
    <lineage>
        <taxon>Bacteria</taxon>
        <taxon>Bacillati</taxon>
        <taxon>Actinomycetota</taxon>
        <taxon>Actinomycetes</taxon>
        <taxon>Streptosporangiales</taxon>
        <taxon>Nocardiopsidaceae</taxon>
        <taxon>Actinorugispora</taxon>
    </lineage>
</organism>
<dbReference type="EC" id="3.5.4.26" evidence="2"/>
<keyword evidence="4" id="KW-0862">Zinc</keyword>
<dbReference type="Gene3D" id="3.40.140.10">
    <property type="entry name" value="Cytidine Deaminase, domain 2"/>
    <property type="match status" value="1"/>
</dbReference>
<dbReference type="InterPro" id="IPR016192">
    <property type="entry name" value="APOBEC/CMP_deaminase_Zn-bd"/>
</dbReference>
<protein>
    <recommendedName>
        <fullName evidence="2">diaminohydroxyphosphoribosylaminopyrimidine deaminase</fullName>
        <ecNumber evidence="2">3.5.4.26</ecNumber>
    </recommendedName>
</protein>
<dbReference type="PANTHER" id="PTHR11079">
    <property type="entry name" value="CYTOSINE DEAMINASE FAMILY MEMBER"/>
    <property type="match status" value="1"/>
</dbReference>
<evidence type="ECO:0000256" key="4">
    <source>
        <dbReference type="ARBA" id="ARBA00022833"/>
    </source>
</evidence>
<dbReference type="InterPro" id="IPR016193">
    <property type="entry name" value="Cytidine_deaminase-like"/>
</dbReference>
<dbReference type="RefSeq" id="WP_133740374.1">
    <property type="nucleotide sequence ID" value="NZ_SNYN01000002.1"/>
</dbReference>
<dbReference type="UniPathway" id="UPA00275">
    <property type="reaction ID" value="UER00401"/>
</dbReference>
<dbReference type="InterPro" id="IPR024072">
    <property type="entry name" value="DHFR-like_dom_sf"/>
</dbReference>
<reference evidence="6 7" key="1">
    <citation type="submission" date="2019-03" db="EMBL/GenBank/DDBJ databases">
        <title>Genomic Encyclopedia of Type Strains, Phase IV (KMG-IV): sequencing the most valuable type-strain genomes for metagenomic binning, comparative biology and taxonomic classification.</title>
        <authorList>
            <person name="Goeker M."/>
        </authorList>
    </citation>
    <scope>NUCLEOTIDE SEQUENCE [LARGE SCALE GENOMIC DNA]</scope>
    <source>
        <strain evidence="6 7">DSM 46770</strain>
    </source>
</reference>
<dbReference type="GO" id="GO:0008270">
    <property type="term" value="F:zinc ion binding"/>
    <property type="evidence" value="ECO:0007669"/>
    <property type="project" value="InterPro"/>
</dbReference>
<comment type="pathway">
    <text evidence="1">Cofactor biosynthesis; riboflavin biosynthesis; 5-amino-6-(D-ribitylamino)uracil from GTP: step 2/4.</text>
</comment>
<sequence>MANPTEQAAMRRAIALSAHGLGTTSPNPPVGCLILDVTGKPVGEGYHHRKGEAHAEALALAQAGVRARGGTAIVTLEPCNHHGRTPPCRQALIDARIARVVISLIDPTSRGEGGAALLRTAGLDVEVGVLADETRLVLGPWMETLNTRHPNVWWAYTFGPNGVAASDFSRIRTHADAVIFADGRIAEAVPDSHGVGILNIPDRHDPADPFATLRALFDGGVRTVQLHGGYELAGPFLQRSLINQITARLTAEGHGKSDGKWEILPDGFAISGITREADAVIIEAALS</sequence>
<dbReference type="OrthoDB" id="9800865at2"/>
<dbReference type="GO" id="GO:0008835">
    <property type="term" value="F:diaminohydroxyphosphoribosylaminopyrimidine deaminase activity"/>
    <property type="evidence" value="ECO:0007669"/>
    <property type="project" value="UniProtKB-EC"/>
</dbReference>
<dbReference type="GO" id="GO:0009231">
    <property type="term" value="P:riboflavin biosynthetic process"/>
    <property type="evidence" value="ECO:0007669"/>
    <property type="project" value="UniProtKB-UniPathway"/>
</dbReference>
<feature type="domain" description="CMP/dCMP-type deaminase" evidence="5">
    <location>
        <begin position="4"/>
        <end position="125"/>
    </location>
</feature>
<evidence type="ECO:0000256" key="2">
    <source>
        <dbReference type="ARBA" id="ARBA00012766"/>
    </source>
</evidence>
<accession>A0A4R6V6B3</accession>
<dbReference type="PANTHER" id="PTHR11079:SF162">
    <property type="entry name" value="RIBOFLAVIN BIOSYNTHESIS PROTEIN PYRD, CHLOROPLASTIC"/>
    <property type="match status" value="1"/>
</dbReference>
<evidence type="ECO:0000259" key="5">
    <source>
        <dbReference type="PROSITE" id="PS51747"/>
    </source>
</evidence>
<keyword evidence="3" id="KW-0479">Metal-binding</keyword>
<name>A0A4R6V6B3_9ACTN</name>
<dbReference type="CDD" id="cd01284">
    <property type="entry name" value="Riboflavin_deaminase-reductase"/>
    <property type="match status" value="1"/>
</dbReference>
<evidence type="ECO:0000313" key="6">
    <source>
        <dbReference type="EMBL" id="TDQ54405.1"/>
    </source>
</evidence>
<dbReference type="PROSITE" id="PS51747">
    <property type="entry name" value="CYT_DCMP_DEAMINASES_2"/>
    <property type="match status" value="1"/>
</dbReference>
<comment type="caution">
    <text evidence="6">The sequence shown here is derived from an EMBL/GenBank/DDBJ whole genome shotgun (WGS) entry which is preliminary data.</text>
</comment>
<dbReference type="AlphaFoldDB" id="A0A4R6V6B3"/>
<dbReference type="InterPro" id="IPR004794">
    <property type="entry name" value="Eubact_RibD"/>
</dbReference>
<proteinExistence type="predicted"/>
<evidence type="ECO:0000313" key="7">
    <source>
        <dbReference type="Proteomes" id="UP000295281"/>
    </source>
</evidence>